<organism evidence="6 7">
    <name type="scientific">Anaerovibrio slackiae</name>
    <dbReference type="NCBI Taxonomy" id="2652309"/>
    <lineage>
        <taxon>Bacteria</taxon>
        <taxon>Bacillati</taxon>
        <taxon>Bacillota</taxon>
        <taxon>Negativicutes</taxon>
        <taxon>Selenomonadales</taxon>
        <taxon>Selenomonadaceae</taxon>
        <taxon>Anaerovibrio</taxon>
    </lineage>
</organism>
<protein>
    <submittedName>
        <fullName evidence="6">Uncharacterized protein</fullName>
    </submittedName>
</protein>
<feature type="coiled-coil region" evidence="3">
    <location>
        <begin position="140"/>
        <end position="167"/>
    </location>
</feature>
<reference evidence="6 7" key="1">
    <citation type="submission" date="2019-08" db="EMBL/GenBank/DDBJ databases">
        <title>In-depth cultivation of the pig gut microbiome towards novel bacterial diversity and tailored functional studies.</title>
        <authorList>
            <person name="Wylensek D."/>
            <person name="Hitch T.C.A."/>
            <person name="Clavel T."/>
        </authorList>
    </citation>
    <scope>NUCLEOTIDE SEQUENCE [LARGE SCALE GENOMIC DNA]</scope>
    <source>
        <strain evidence="6 7">WCA-693-APC-5D-A</strain>
    </source>
</reference>
<dbReference type="InterPro" id="IPR040677">
    <property type="entry name" value="LPD7"/>
</dbReference>
<evidence type="ECO:0000313" key="6">
    <source>
        <dbReference type="EMBL" id="MSU10084.1"/>
    </source>
</evidence>
<dbReference type="Pfam" id="PF18821">
    <property type="entry name" value="LPD7"/>
    <property type="match status" value="1"/>
</dbReference>
<comment type="caution">
    <text evidence="6">The sequence shown here is derived from an EMBL/GenBank/DDBJ whole genome shotgun (WGS) entry which is preliminary data.</text>
</comment>
<dbReference type="Pfam" id="PF03389">
    <property type="entry name" value="MobA_MobL"/>
    <property type="match status" value="1"/>
</dbReference>
<keyword evidence="7" id="KW-1185">Reference proteome</keyword>
<evidence type="ECO:0000259" key="5">
    <source>
        <dbReference type="Pfam" id="PF18821"/>
    </source>
</evidence>
<dbReference type="Gene3D" id="3.30.930.30">
    <property type="match status" value="1"/>
</dbReference>
<dbReference type="InterPro" id="IPR005053">
    <property type="entry name" value="MobA_MobL"/>
</dbReference>
<dbReference type="Proteomes" id="UP000433181">
    <property type="component" value="Unassembled WGS sequence"/>
</dbReference>
<name>A0A6I2UKJ8_9FIRM</name>
<dbReference type="AlphaFoldDB" id="A0A6I2UKJ8"/>
<evidence type="ECO:0000256" key="3">
    <source>
        <dbReference type="SAM" id="Coils"/>
    </source>
</evidence>
<evidence type="ECO:0000313" key="7">
    <source>
        <dbReference type="Proteomes" id="UP000433181"/>
    </source>
</evidence>
<evidence type="ECO:0000256" key="2">
    <source>
        <dbReference type="ARBA" id="ARBA00022971"/>
    </source>
</evidence>
<proteinExistence type="inferred from homology"/>
<dbReference type="EMBL" id="VUNR01000056">
    <property type="protein sequence ID" value="MSU10084.1"/>
    <property type="molecule type" value="Genomic_DNA"/>
</dbReference>
<accession>A0A6I2UKJ8</accession>
<keyword evidence="3" id="KW-0175">Coiled coil</keyword>
<sequence>MVIFMALFRFEIKSDKKKSANGQRISAKLHAEYIDRKGRYKDVDQRELERAATENVISGPNLIEHQPGREILLYSSPFGVIRQDDAGIKISKGASMQTIATALLVAQNIYGDELSVHGNESFRQDVAKAAYSLYLPIHFTTNFANDLKQAKEDINNERREFEAAGGRTIATDESGRNRVGTGHQAGASRINQPLSQRFSKGSVHNQSNPFGSTIAEKAQRGFCVPTLSGSTMDVSGRNPDVLLSKNEYDDLQRSIRERHETYPELRWDVSGSRRTAAKLAAEQIMHNLQSALDKTFASSHVQYINRETRFKQRGGCMATGNHLPKWADSSAKKFFEAADKFESSNGERYKEIVFALPNELELSQQQEIVEAFLQKHLQEYYYAWAIHDKIGSMSNGEHHAHVHIMFSTRQLDDYEKSVGRTAEVFFSRASVKDGHPEAGGCKKAECWIDKNRAKFINKLRESVAELQNETLEKYGHSSRVDHRSLKARRAEALANGNLFLAELLDKVPEAAVGPNSLLNENSPLYKEQKKLRQYNHEKFQSKICKNILSCNIAIEKNIHLLKNNQKSRQEISHLLTDNDRQIFAKELNAISTFDKQIETLQSILVSSSEAIEQSMVKYMTKKHRETWQAFKSLAQERKHWKEFKAALQMQEFPNDVLKNDVLKSIDDEIIRIENELKKQAPDMRLIFDRLQQPSKQKEIQASAGCMIFANKSVREKINTLLISQQKAIADLSKAYSDRLKAENQDNGYTADNISNSLGDELSTLYAQAKKLREEISKLRPKVISSERAMVMAKNNYVRFVAKGTGLMDFQQLRKERRELEKSRACNKISSDDFNASLLKLNETEKQLEALCATPEAQGKISDIVTGILQKNAPIAMKFAKLSNQLAAVQQKIDELKPLHTAAKNHAVYGGNTRYKLSGGGSLRSSAPKIAAALAGDEKFTPLVLQSKHEDQDDWELLSEAEKDEIRYSNLVICQQVFSKVFEANS</sequence>
<feature type="domain" description="MobA/MobL protein" evidence="4">
    <location>
        <begin position="318"/>
        <end position="491"/>
    </location>
</feature>
<evidence type="ECO:0000256" key="1">
    <source>
        <dbReference type="ARBA" id="ARBA00010873"/>
    </source>
</evidence>
<comment type="similarity">
    <text evidence="1">Belongs to the MobA/MobL family.</text>
</comment>
<gene>
    <name evidence="6" type="ORF">FYJ84_14130</name>
</gene>
<keyword evidence="2" id="KW-0184">Conjugation</keyword>
<evidence type="ECO:0000259" key="4">
    <source>
        <dbReference type="Pfam" id="PF03389"/>
    </source>
</evidence>
<feature type="domain" description="Large polyvalent protein-associated" evidence="5">
    <location>
        <begin position="80"/>
        <end position="152"/>
    </location>
</feature>